<dbReference type="InterPro" id="IPR001789">
    <property type="entry name" value="Sig_transdc_resp-reg_receiver"/>
</dbReference>
<dbReference type="Pfam" id="PF00196">
    <property type="entry name" value="GerE"/>
    <property type="match status" value="1"/>
</dbReference>
<dbReference type="Gene3D" id="1.10.10.10">
    <property type="entry name" value="Winged helix-like DNA-binding domain superfamily/Winged helix DNA-binding domain"/>
    <property type="match status" value="1"/>
</dbReference>
<proteinExistence type="predicted"/>
<accession>A0A127QCG1</accession>
<evidence type="ECO:0000259" key="5">
    <source>
        <dbReference type="PROSITE" id="PS50043"/>
    </source>
</evidence>
<feature type="domain" description="Response regulatory" evidence="6">
    <location>
        <begin position="2"/>
        <end position="121"/>
    </location>
</feature>
<protein>
    <submittedName>
        <fullName evidence="7">Bacterial regulatory s, luxR family protein</fullName>
    </submittedName>
</protein>
<name>A0A127QCG1_9BURK</name>
<dbReference type="SMART" id="SM00421">
    <property type="entry name" value="HTH_LUXR"/>
    <property type="match status" value="1"/>
</dbReference>
<dbReference type="PROSITE" id="PS50110">
    <property type="entry name" value="RESPONSE_REGULATORY"/>
    <property type="match status" value="1"/>
</dbReference>
<keyword evidence="1" id="KW-0597">Phosphoprotein</keyword>
<evidence type="ECO:0000259" key="6">
    <source>
        <dbReference type="PROSITE" id="PS50110"/>
    </source>
</evidence>
<feature type="region of interest" description="Disordered" evidence="4">
    <location>
        <begin position="212"/>
        <end position="232"/>
    </location>
</feature>
<dbReference type="PATRIC" id="fig|279113.9.peg.5387"/>
<keyword evidence="2" id="KW-0238">DNA-binding</keyword>
<dbReference type="InterPro" id="IPR011006">
    <property type="entry name" value="CheY-like_superfamily"/>
</dbReference>
<evidence type="ECO:0000313" key="8">
    <source>
        <dbReference type="Proteomes" id="UP000074561"/>
    </source>
</evidence>
<dbReference type="Pfam" id="PF00072">
    <property type="entry name" value="Response_reg"/>
    <property type="match status" value="1"/>
</dbReference>
<feature type="domain" description="HTH luxR-type" evidence="5">
    <location>
        <begin position="141"/>
        <end position="206"/>
    </location>
</feature>
<dbReference type="PRINTS" id="PR00038">
    <property type="entry name" value="HTHLUXR"/>
</dbReference>
<dbReference type="GO" id="GO:0000160">
    <property type="term" value="P:phosphorelay signal transduction system"/>
    <property type="evidence" value="ECO:0007669"/>
    <property type="project" value="InterPro"/>
</dbReference>
<comment type="caution">
    <text evidence="3">Lacks conserved residue(s) required for the propagation of feature annotation.</text>
</comment>
<dbReference type="PANTHER" id="PTHR43214:SF17">
    <property type="entry name" value="TRANSCRIPTIONAL REGULATORY PROTEIN RCSB"/>
    <property type="match status" value="1"/>
</dbReference>
<dbReference type="InterPro" id="IPR058245">
    <property type="entry name" value="NreC/VraR/RcsB-like_REC"/>
</dbReference>
<dbReference type="OrthoDB" id="8585266at2"/>
<dbReference type="STRING" id="279113.CPter91_5431"/>
<dbReference type="InterPro" id="IPR000792">
    <property type="entry name" value="Tscrpt_reg_LuxR_C"/>
</dbReference>
<dbReference type="InterPro" id="IPR016032">
    <property type="entry name" value="Sig_transdc_resp-reg_C-effctor"/>
</dbReference>
<dbReference type="PANTHER" id="PTHR43214">
    <property type="entry name" value="TWO-COMPONENT RESPONSE REGULATOR"/>
    <property type="match status" value="1"/>
</dbReference>
<sequence length="232" mass="25477">MKIILADDHPVFTAGVRAYLSHIPDCRVVASVSSADALVQCLESTPCDLVITEFSMPMTRIGDGLHLLSYIRRHHPHTWLVVLTTNDFPVVLYQIINSGVNGLLHKSDAIPEIGKTIRHLGNNTPYVGPSFQTLLQNGMDEQGTYLIPSPRETEVLRLYAAGHSLRDIAGRLSKSVKTVSLQKASAMKKLGLRNDIELGRYCAAASGDNIRPQGQEDWFLPEPGSRKRAPAA</sequence>
<dbReference type="Gene3D" id="3.40.50.2300">
    <property type="match status" value="1"/>
</dbReference>
<dbReference type="SUPFAM" id="SSF52172">
    <property type="entry name" value="CheY-like"/>
    <property type="match status" value="1"/>
</dbReference>
<evidence type="ECO:0000256" key="2">
    <source>
        <dbReference type="ARBA" id="ARBA00023125"/>
    </source>
</evidence>
<dbReference type="SMART" id="SM00448">
    <property type="entry name" value="REC"/>
    <property type="match status" value="1"/>
</dbReference>
<dbReference type="CDD" id="cd17535">
    <property type="entry name" value="REC_NarL-like"/>
    <property type="match status" value="1"/>
</dbReference>
<dbReference type="GO" id="GO:0006355">
    <property type="term" value="P:regulation of DNA-templated transcription"/>
    <property type="evidence" value="ECO:0007669"/>
    <property type="project" value="InterPro"/>
</dbReference>
<dbReference type="RefSeq" id="WP_061945495.1">
    <property type="nucleotide sequence ID" value="NZ_CP013234.1"/>
</dbReference>
<evidence type="ECO:0000256" key="3">
    <source>
        <dbReference type="PROSITE-ProRule" id="PRU00169"/>
    </source>
</evidence>
<dbReference type="SUPFAM" id="SSF46894">
    <property type="entry name" value="C-terminal effector domain of the bipartite response regulators"/>
    <property type="match status" value="1"/>
</dbReference>
<organism evidence="7 8">
    <name type="scientific">Collimonas pratensis</name>
    <dbReference type="NCBI Taxonomy" id="279113"/>
    <lineage>
        <taxon>Bacteria</taxon>
        <taxon>Pseudomonadati</taxon>
        <taxon>Pseudomonadota</taxon>
        <taxon>Betaproteobacteria</taxon>
        <taxon>Burkholderiales</taxon>
        <taxon>Oxalobacteraceae</taxon>
        <taxon>Collimonas</taxon>
    </lineage>
</organism>
<dbReference type="EMBL" id="CP013234">
    <property type="protein sequence ID" value="AMP07714.1"/>
    <property type="molecule type" value="Genomic_DNA"/>
</dbReference>
<evidence type="ECO:0000256" key="4">
    <source>
        <dbReference type="SAM" id="MobiDB-lite"/>
    </source>
</evidence>
<dbReference type="KEGG" id="cpra:CPter91_5431"/>
<dbReference type="InterPro" id="IPR039420">
    <property type="entry name" value="WalR-like"/>
</dbReference>
<reference evidence="7 8" key="1">
    <citation type="submission" date="2015-11" db="EMBL/GenBank/DDBJ databases">
        <title>Exploring the genomic traits of fungus-feeding bacterial genus Collimonas.</title>
        <authorList>
            <person name="Song C."/>
            <person name="Schmidt R."/>
            <person name="de Jager V."/>
            <person name="Krzyzanowska D."/>
            <person name="Jongedijk E."/>
            <person name="Cankar K."/>
            <person name="Beekwilder J."/>
            <person name="van Veen A."/>
            <person name="de Boer W."/>
            <person name="van Veen J.A."/>
            <person name="Garbeva P."/>
        </authorList>
    </citation>
    <scope>NUCLEOTIDE SEQUENCE [LARGE SCALE GENOMIC DNA]</scope>
    <source>
        <strain evidence="7 8">Ter91</strain>
    </source>
</reference>
<dbReference type="Proteomes" id="UP000074561">
    <property type="component" value="Chromosome"/>
</dbReference>
<evidence type="ECO:0000313" key="7">
    <source>
        <dbReference type="EMBL" id="AMP07714.1"/>
    </source>
</evidence>
<dbReference type="PROSITE" id="PS50043">
    <property type="entry name" value="HTH_LUXR_2"/>
    <property type="match status" value="1"/>
</dbReference>
<dbReference type="GO" id="GO:0003677">
    <property type="term" value="F:DNA binding"/>
    <property type="evidence" value="ECO:0007669"/>
    <property type="project" value="UniProtKB-KW"/>
</dbReference>
<dbReference type="InterPro" id="IPR036388">
    <property type="entry name" value="WH-like_DNA-bd_sf"/>
</dbReference>
<dbReference type="AlphaFoldDB" id="A0A127QCG1"/>
<dbReference type="CDD" id="cd06170">
    <property type="entry name" value="LuxR_C_like"/>
    <property type="match status" value="1"/>
</dbReference>
<evidence type="ECO:0000256" key="1">
    <source>
        <dbReference type="ARBA" id="ARBA00022553"/>
    </source>
</evidence>
<gene>
    <name evidence="7" type="ORF">CPter91_5431</name>
</gene>